<name>A0ABW2P180_9ACTN</name>
<accession>A0ABW2P180</accession>
<keyword evidence="5" id="KW-1185">Reference proteome</keyword>
<dbReference type="SUPFAM" id="SSF49265">
    <property type="entry name" value="Fibronectin type III"/>
    <property type="match status" value="1"/>
</dbReference>
<dbReference type="CDD" id="cd00063">
    <property type="entry name" value="FN3"/>
    <property type="match status" value="1"/>
</dbReference>
<dbReference type="Pfam" id="PF00041">
    <property type="entry name" value="fn3"/>
    <property type="match status" value="1"/>
</dbReference>
<dbReference type="RefSeq" id="WP_380826597.1">
    <property type="nucleotide sequence ID" value="NZ_JBHTCG010000007.1"/>
</dbReference>
<evidence type="ECO:0000256" key="1">
    <source>
        <dbReference type="ARBA" id="ARBA00023295"/>
    </source>
</evidence>
<evidence type="ECO:0000259" key="3">
    <source>
        <dbReference type="PROSITE" id="PS50853"/>
    </source>
</evidence>
<dbReference type="Proteomes" id="UP001596496">
    <property type="component" value="Unassembled WGS sequence"/>
</dbReference>
<keyword evidence="2" id="KW-0624">Polysaccharide degradation</keyword>
<organism evidence="4 5">
    <name type="scientific">Sphaerisporangium rhizosphaerae</name>
    <dbReference type="NCBI Taxonomy" id="2269375"/>
    <lineage>
        <taxon>Bacteria</taxon>
        <taxon>Bacillati</taxon>
        <taxon>Actinomycetota</taxon>
        <taxon>Actinomycetes</taxon>
        <taxon>Streptosporangiales</taxon>
        <taxon>Streptosporangiaceae</taxon>
        <taxon>Sphaerisporangium</taxon>
    </lineage>
</organism>
<keyword evidence="2" id="KW-0119">Carbohydrate metabolism</keyword>
<gene>
    <name evidence="4" type="ORF">ACFQSB_13190</name>
</gene>
<sequence>MPDSVPPTAPAGLKAGRPTAHAVTLTWSPARDNVAVKGYQLPRQAPGEPVRTQDLTATRAVVTDLAPGRRYTFWVRARDLAGNLGPKSQSVQVTTPPR</sequence>
<feature type="domain" description="Fibronectin type-III" evidence="3">
    <location>
        <begin position="9"/>
        <end position="98"/>
    </location>
</feature>
<evidence type="ECO:0000313" key="4">
    <source>
        <dbReference type="EMBL" id="MFC7383169.1"/>
    </source>
</evidence>
<dbReference type="PROSITE" id="PS50853">
    <property type="entry name" value="FN3"/>
    <property type="match status" value="1"/>
</dbReference>
<dbReference type="InterPro" id="IPR013783">
    <property type="entry name" value="Ig-like_fold"/>
</dbReference>
<proteinExistence type="predicted"/>
<evidence type="ECO:0000256" key="2">
    <source>
        <dbReference type="ARBA" id="ARBA00023326"/>
    </source>
</evidence>
<keyword evidence="1" id="KW-0326">Glycosidase</keyword>
<protein>
    <submittedName>
        <fullName evidence="4">Fibronectin type III domain-containing protein</fullName>
    </submittedName>
</protein>
<dbReference type="InterPro" id="IPR003961">
    <property type="entry name" value="FN3_dom"/>
</dbReference>
<reference evidence="5" key="1">
    <citation type="journal article" date="2019" name="Int. J. Syst. Evol. Microbiol.">
        <title>The Global Catalogue of Microorganisms (GCM) 10K type strain sequencing project: providing services to taxonomists for standard genome sequencing and annotation.</title>
        <authorList>
            <consortium name="The Broad Institute Genomics Platform"/>
            <consortium name="The Broad Institute Genome Sequencing Center for Infectious Disease"/>
            <person name="Wu L."/>
            <person name="Ma J."/>
        </authorList>
    </citation>
    <scope>NUCLEOTIDE SEQUENCE [LARGE SCALE GENOMIC DNA]</scope>
    <source>
        <strain evidence="5">CECT 7649</strain>
    </source>
</reference>
<evidence type="ECO:0000313" key="5">
    <source>
        <dbReference type="Proteomes" id="UP001596496"/>
    </source>
</evidence>
<keyword evidence="1" id="KW-0378">Hydrolase</keyword>
<dbReference type="Gene3D" id="2.60.40.10">
    <property type="entry name" value="Immunoglobulins"/>
    <property type="match status" value="1"/>
</dbReference>
<comment type="caution">
    <text evidence="4">The sequence shown here is derived from an EMBL/GenBank/DDBJ whole genome shotgun (WGS) entry which is preliminary data.</text>
</comment>
<dbReference type="InterPro" id="IPR036116">
    <property type="entry name" value="FN3_sf"/>
</dbReference>
<dbReference type="EMBL" id="JBHTCG010000007">
    <property type="protein sequence ID" value="MFC7383169.1"/>
    <property type="molecule type" value="Genomic_DNA"/>
</dbReference>
<dbReference type="SMART" id="SM00060">
    <property type="entry name" value="FN3"/>
    <property type="match status" value="1"/>
</dbReference>